<sequence length="558" mass="63472">MYSLKEVLRALNCRTRPALICRRNISEEPPKQDSPFKWRKPIGQHTGINIYNHGLRQKVPLILPNPQMVTWYTCGPTVYDSAHLGHASTYVKVDILQRILRDYFKINLVTAMNITDVDDKIIKRAQLAGLDWQKMARAYEAEFRQDMLRLNVQAADVRSHVTTTMPVIIQFIQQLIAEKQAYVTPDNSVYFDVSKSKNYGKLQNLGLSEDKLDPIKRNTADFALWKARKSGSEPTWAAPWGGEGRPGWHIECSAIAGLFFGRQLDIHAGGLDLRFPHHENEEAQCCARYKTDQWVNYWLHTGQLHMVGDAQKMSKSLGNTISVSELLKKYTADEFRMACLLSNYRNAMPYSDQLMLTARQTLQRFKNFQADLSAYTQFLKPVHLLDEGALKAQLTHTVTEFDNCLRDDFDTARAISVLMDQMSSISRCINEQQVDAQEEPAYCIDLLLAAGNFINRGIVTFGLSELQDRESLQEKVSFTDHSIDPNLLVNDVINVRGRMRERATSGNVKNPQLLAACDELRSLLQQHGIQVRDHKQGSSWVFAVSCEKPDDKSKSSAE</sequence>
<dbReference type="PANTHER" id="PTHR10890">
    <property type="entry name" value="CYSTEINYL-TRNA SYNTHETASE"/>
    <property type="match status" value="1"/>
</dbReference>
<proteinExistence type="inferred from homology"/>
<dbReference type="GO" id="GO:0004817">
    <property type="term" value="F:cysteine-tRNA ligase activity"/>
    <property type="evidence" value="ECO:0007669"/>
    <property type="project" value="UniProtKB-EC"/>
</dbReference>
<comment type="catalytic activity">
    <reaction evidence="19">
        <text>S-sulfanyl-L-cysteine + L-cysteine = S-disulfanyl-L-cysteine + L-alanine</text>
        <dbReference type="Rhea" id="RHEA:78627"/>
        <dbReference type="ChEBI" id="CHEBI:35235"/>
        <dbReference type="ChEBI" id="CHEBI:57972"/>
        <dbReference type="ChEBI" id="CHEBI:58591"/>
        <dbReference type="ChEBI" id="CHEBI:229465"/>
    </reaction>
    <physiologicalReaction direction="left-to-right" evidence="19">
        <dbReference type="Rhea" id="RHEA:78628"/>
    </physiologicalReaction>
</comment>
<reference evidence="23" key="1">
    <citation type="journal article" date="2013" name="Genome Res.">
        <title>A second-generation assembly of the Drosophila simulans genome provides new insights into patterns of lineage-specific divergence.</title>
        <authorList>
            <person name="Hu T.T."/>
            <person name="Eisen M.B."/>
            <person name="Thornton K.R."/>
            <person name="Andolfatto P."/>
        </authorList>
    </citation>
    <scope>NUCLEOTIDE SEQUENCE [LARGE SCALE GENOMIC DNA]</scope>
    <source>
        <strain evidence="23">W501</strain>
    </source>
</reference>
<comment type="catalytic activity">
    <reaction evidence="18">
        <text>2 L-cysteine = S-sulfanyl-L-cysteine + L-alanine</text>
        <dbReference type="Rhea" id="RHEA:78543"/>
        <dbReference type="ChEBI" id="CHEBI:35235"/>
        <dbReference type="ChEBI" id="CHEBI:57972"/>
        <dbReference type="ChEBI" id="CHEBI:58591"/>
    </reaction>
    <physiologicalReaction direction="left-to-right" evidence="18">
        <dbReference type="Rhea" id="RHEA:78544"/>
    </physiologicalReaction>
</comment>
<evidence type="ECO:0000256" key="11">
    <source>
        <dbReference type="ARBA" id="ARBA00022840"/>
    </source>
</evidence>
<comment type="catalytic activity">
    <reaction evidence="17">
        <text>S-disulfanyl-L-cysteine + tRNA(Cys) + ATP = (S)-disulfanyl-L-cysteinyl-tRNA(Cys) + AMP + diphosphate</text>
        <dbReference type="Rhea" id="RHEA:78651"/>
        <dbReference type="Rhea" id="RHEA-COMP:9661"/>
        <dbReference type="Rhea" id="RHEA-COMP:19120"/>
        <dbReference type="ChEBI" id="CHEBI:30616"/>
        <dbReference type="ChEBI" id="CHEBI:33019"/>
        <dbReference type="ChEBI" id="CHEBI:78442"/>
        <dbReference type="ChEBI" id="CHEBI:229465"/>
        <dbReference type="ChEBI" id="CHEBI:229521"/>
        <dbReference type="ChEBI" id="CHEBI:456215"/>
    </reaction>
    <physiologicalReaction direction="left-to-right" evidence="17">
        <dbReference type="Rhea" id="RHEA:78652"/>
    </physiologicalReaction>
</comment>
<dbReference type="Bgee" id="FBgn0270365">
    <property type="expression patterns" value="Expressed in male reproductive system and 3 other cell types or tissues"/>
</dbReference>
<evidence type="ECO:0000256" key="4">
    <source>
        <dbReference type="ARBA" id="ARBA00012832"/>
    </source>
</evidence>
<comment type="catalytic activity">
    <reaction evidence="21">
        <text>tRNA(Cys) + L-cysteine + ATP = L-cysteinyl-tRNA(Cys) + AMP + diphosphate</text>
        <dbReference type="Rhea" id="RHEA:17773"/>
        <dbReference type="Rhea" id="RHEA-COMP:9661"/>
        <dbReference type="Rhea" id="RHEA-COMP:9679"/>
        <dbReference type="ChEBI" id="CHEBI:30616"/>
        <dbReference type="ChEBI" id="CHEBI:33019"/>
        <dbReference type="ChEBI" id="CHEBI:35235"/>
        <dbReference type="ChEBI" id="CHEBI:78442"/>
        <dbReference type="ChEBI" id="CHEBI:78517"/>
        <dbReference type="ChEBI" id="CHEBI:456215"/>
        <dbReference type="EC" id="6.1.1.16"/>
    </reaction>
    <physiologicalReaction direction="right-to-left" evidence="21">
        <dbReference type="Rhea" id="RHEA:17775"/>
    </physiologicalReaction>
</comment>
<evidence type="ECO:0000313" key="23">
    <source>
        <dbReference type="EMBL" id="KMY93689.1"/>
    </source>
</evidence>
<evidence type="ECO:0000256" key="3">
    <source>
        <dbReference type="ARBA" id="ARBA00005594"/>
    </source>
</evidence>
<protein>
    <recommendedName>
        <fullName evidence="5">Cysteine--tRNA ligase</fullName>
        <ecNumber evidence="4">6.1.1.16</ecNumber>
    </recommendedName>
    <alternativeName>
        <fullName evidence="14">Cysteinyl-tRNA synthetase</fullName>
    </alternativeName>
</protein>
<accession>A0A0J9RDL4</accession>
<keyword evidence="11" id="KW-0067">ATP-binding</keyword>
<dbReference type="Gene3D" id="3.40.50.620">
    <property type="entry name" value="HUPs"/>
    <property type="match status" value="1"/>
</dbReference>
<evidence type="ECO:0000256" key="10">
    <source>
        <dbReference type="ARBA" id="ARBA00022833"/>
    </source>
</evidence>
<evidence type="ECO:0000256" key="2">
    <source>
        <dbReference type="ARBA" id="ARBA00004496"/>
    </source>
</evidence>
<keyword evidence="8" id="KW-0479">Metal-binding</keyword>
<evidence type="ECO:0000256" key="5">
    <source>
        <dbReference type="ARBA" id="ARBA00014738"/>
    </source>
</evidence>
<reference evidence="23" key="3">
    <citation type="submission" date="2015-04" db="EMBL/GenBank/DDBJ databases">
        <authorList>
            <consortium name="FlyBase"/>
        </authorList>
    </citation>
    <scope>NUCLEOTIDE SEQUENCE</scope>
    <source>
        <strain evidence="23">W501</strain>
    </source>
</reference>
<evidence type="ECO:0000256" key="16">
    <source>
        <dbReference type="ARBA" id="ARBA00045476"/>
    </source>
</evidence>
<dbReference type="OrthoDB" id="438179at2759"/>
<evidence type="ECO:0000259" key="22">
    <source>
        <dbReference type="Pfam" id="PF01406"/>
    </source>
</evidence>
<dbReference type="AlphaFoldDB" id="A0A0J9RDL4"/>
<dbReference type="SUPFAM" id="SSF52374">
    <property type="entry name" value="Nucleotidylyl transferase"/>
    <property type="match status" value="1"/>
</dbReference>
<evidence type="ECO:0000256" key="20">
    <source>
        <dbReference type="ARBA" id="ARBA00048609"/>
    </source>
</evidence>
<evidence type="ECO:0000256" key="14">
    <source>
        <dbReference type="ARBA" id="ARBA00031499"/>
    </source>
</evidence>
<evidence type="ECO:0000256" key="9">
    <source>
        <dbReference type="ARBA" id="ARBA00022741"/>
    </source>
</evidence>
<comment type="cofactor">
    <cofactor evidence="1">
        <name>Zn(2+)</name>
        <dbReference type="ChEBI" id="CHEBI:29105"/>
    </cofactor>
</comment>
<evidence type="ECO:0000256" key="17">
    <source>
        <dbReference type="ARBA" id="ARBA00047499"/>
    </source>
</evidence>
<dbReference type="EMBL" id="CM002911">
    <property type="protein sequence ID" value="KMY93689.1"/>
    <property type="molecule type" value="Genomic_DNA"/>
</dbReference>
<evidence type="ECO:0000256" key="19">
    <source>
        <dbReference type="ARBA" id="ARBA00047731"/>
    </source>
</evidence>
<keyword evidence="9" id="KW-0547">Nucleotide-binding</keyword>
<comment type="similarity">
    <text evidence="3">Belongs to the class-I aminoacyl-tRNA synthetase family.</text>
</comment>
<evidence type="ECO:0000256" key="7">
    <source>
        <dbReference type="ARBA" id="ARBA00022598"/>
    </source>
</evidence>
<dbReference type="KEGG" id="dsi:Dsimw501_GD29075"/>
<keyword evidence="13" id="KW-0030">Aminoacyl-tRNA synthetase</keyword>
<evidence type="ECO:0000256" key="1">
    <source>
        <dbReference type="ARBA" id="ARBA00001947"/>
    </source>
</evidence>
<evidence type="ECO:0000256" key="8">
    <source>
        <dbReference type="ARBA" id="ARBA00022723"/>
    </source>
</evidence>
<dbReference type="PRINTS" id="PR00983">
    <property type="entry name" value="TRNASYNTHCYS"/>
</dbReference>
<evidence type="ECO:0000256" key="12">
    <source>
        <dbReference type="ARBA" id="ARBA00022917"/>
    </source>
</evidence>
<dbReference type="SUPFAM" id="SSF47323">
    <property type="entry name" value="Anticodon-binding domain of a subclass of class I aminoacyl-tRNA synthetases"/>
    <property type="match status" value="1"/>
</dbReference>
<gene>
    <name evidence="23" type="primary">Dsim\GD29075</name>
    <name evidence="23" type="ORF">Dsimw501_GD29075</name>
</gene>
<dbReference type="InterPro" id="IPR024909">
    <property type="entry name" value="Cys-tRNA/MSH_ligase"/>
</dbReference>
<keyword evidence="12" id="KW-0648">Protein biosynthesis</keyword>
<evidence type="ECO:0000256" key="18">
    <source>
        <dbReference type="ARBA" id="ARBA00047548"/>
    </source>
</evidence>
<dbReference type="Pfam" id="PF01406">
    <property type="entry name" value="tRNA-synt_1e"/>
    <property type="match status" value="1"/>
</dbReference>
<evidence type="ECO:0000256" key="15">
    <source>
        <dbReference type="ARBA" id="ARBA00043868"/>
    </source>
</evidence>
<comment type="function">
    <text evidence="16">In addition to its role as an aminoacyl-tRNA synthetase, has also cysteine persulfide synthase activity. Produces reactive persulfide species such as cysteine persulfide (CysSSH) from substrate cysteine and mediate direct incorporation of CysSSH into proteins during translations, resulting in protein persulfides and polysulfides. CysSSHs behave as potent antioxidants and cellular protectants.</text>
</comment>
<dbReference type="Proteomes" id="UP000035880">
    <property type="component" value="Chromosome 2R"/>
</dbReference>
<evidence type="ECO:0000256" key="6">
    <source>
        <dbReference type="ARBA" id="ARBA00022490"/>
    </source>
</evidence>
<keyword evidence="10" id="KW-0862">Zinc</keyword>
<comment type="function">
    <text evidence="15">Mitochondrial cysteine-specific aminoacyl-tRNA synthetase that catalyzes the ATP-dependent ligation of cysteine to tRNA(Cys).</text>
</comment>
<keyword evidence="6" id="KW-0963">Cytoplasm</keyword>
<dbReference type="GO" id="GO:0006423">
    <property type="term" value="P:cysteinyl-tRNA aminoacylation"/>
    <property type="evidence" value="ECO:0007669"/>
    <property type="project" value="InterPro"/>
</dbReference>
<dbReference type="GO" id="GO:0005524">
    <property type="term" value="F:ATP binding"/>
    <property type="evidence" value="ECO:0007669"/>
    <property type="project" value="UniProtKB-KW"/>
</dbReference>
<dbReference type="CDD" id="cd00672">
    <property type="entry name" value="CysRS_core"/>
    <property type="match status" value="1"/>
</dbReference>
<organism evidence="23">
    <name type="scientific">Drosophila simulans</name>
    <name type="common">Fruit fly</name>
    <dbReference type="NCBI Taxonomy" id="7240"/>
    <lineage>
        <taxon>Eukaryota</taxon>
        <taxon>Metazoa</taxon>
        <taxon>Ecdysozoa</taxon>
        <taxon>Arthropoda</taxon>
        <taxon>Hexapoda</taxon>
        <taxon>Insecta</taxon>
        <taxon>Pterygota</taxon>
        <taxon>Neoptera</taxon>
        <taxon>Endopterygota</taxon>
        <taxon>Diptera</taxon>
        <taxon>Brachycera</taxon>
        <taxon>Muscomorpha</taxon>
        <taxon>Ephydroidea</taxon>
        <taxon>Drosophilidae</taxon>
        <taxon>Drosophila</taxon>
        <taxon>Sophophora</taxon>
    </lineage>
</organism>
<dbReference type="HAMAP" id="MF_00041">
    <property type="entry name" value="Cys_tRNA_synth"/>
    <property type="match status" value="1"/>
</dbReference>
<evidence type="ECO:0000256" key="13">
    <source>
        <dbReference type="ARBA" id="ARBA00023146"/>
    </source>
</evidence>
<keyword evidence="7" id="KW-0436">Ligase</keyword>
<evidence type="ECO:0000256" key="21">
    <source>
        <dbReference type="ARBA" id="ARBA00049046"/>
    </source>
</evidence>
<dbReference type="InterPro" id="IPR014729">
    <property type="entry name" value="Rossmann-like_a/b/a_fold"/>
</dbReference>
<dbReference type="PANTHER" id="PTHR10890:SF27">
    <property type="entry name" value="CYSTEINE--TRNA LIGASE, MITOCHONDRIAL-RELATED"/>
    <property type="match status" value="1"/>
</dbReference>
<comment type="catalytic activity">
    <reaction evidence="20">
        <text>S-sulfanyl-L-cysteine + tRNA(Cys) + ATP = (S)-sulfanyl-L-cysteinyl-tRNA(Cys) + AMP + diphosphate</text>
        <dbReference type="Rhea" id="RHEA:78647"/>
        <dbReference type="Rhea" id="RHEA-COMP:9661"/>
        <dbReference type="Rhea" id="RHEA-COMP:19119"/>
        <dbReference type="ChEBI" id="CHEBI:30616"/>
        <dbReference type="ChEBI" id="CHEBI:33019"/>
        <dbReference type="ChEBI" id="CHEBI:58591"/>
        <dbReference type="ChEBI" id="CHEBI:78442"/>
        <dbReference type="ChEBI" id="CHEBI:229520"/>
        <dbReference type="ChEBI" id="CHEBI:456215"/>
    </reaction>
    <physiologicalReaction direction="left-to-right" evidence="20">
        <dbReference type="Rhea" id="RHEA:78648"/>
    </physiologicalReaction>
</comment>
<dbReference type="GO" id="GO:0046872">
    <property type="term" value="F:metal ion binding"/>
    <property type="evidence" value="ECO:0007669"/>
    <property type="project" value="UniProtKB-KW"/>
</dbReference>
<dbReference type="GO" id="GO:0005737">
    <property type="term" value="C:cytoplasm"/>
    <property type="evidence" value="ECO:0007669"/>
    <property type="project" value="UniProtKB-SubCell"/>
</dbReference>
<name>A0A0J9RDL4_DROSI</name>
<dbReference type="FunFam" id="1.20.120.1910:FF:000019">
    <property type="entry name" value="Cysteinyl-tRNA synthetase, mitochondrial, isoform A"/>
    <property type="match status" value="1"/>
</dbReference>
<dbReference type="InterPro" id="IPR032678">
    <property type="entry name" value="tRNA-synt_1_cat_dom"/>
</dbReference>
<dbReference type="EC" id="6.1.1.16" evidence="4"/>
<dbReference type="NCBIfam" id="TIGR00435">
    <property type="entry name" value="cysS"/>
    <property type="match status" value="1"/>
</dbReference>
<dbReference type="InterPro" id="IPR015803">
    <property type="entry name" value="Cys-tRNA-ligase"/>
</dbReference>
<dbReference type="InterPro" id="IPR009080">
    <property type="entry name" value="tRNAsynth_Ia_anticodon-bd"/>
</dbReference>
<dbReference type="FunFam" id="3.40.50.620:FF:000068">
    <property type="entry name" value="Cysteine--tRNA ligase"/>
    <property type="match status" value="1"/>
</dbReference>
<comment type="subcellular location">
    <subcellularLocation>
        <location evidence="2">Cytoplasm</location>
    </subcellularLocation>
</comment>
<dbReference type="Gene3D" id="1.20.120.1910">
    <property type="entry name" value="Cysteine-tRNA ligase, C-terminal anti-codon recognition domain"/>
    <property type="match status" value="1"/>
</dbReference>
<reference evidence="23" key="2">
    <citation type="submission" date="2014-06" db="EMBL/GenBank/DDBJ databases">
        <authorList>
            <person name="Hu T."/>
            <person name="Eisen M.B."/>
            <person name="Thornton K.R."/>
            <person name="Andolfatto P."/>
        </authorList>
    </citation>
    <scope>NUCLEOTIDE SEQUENCE</scope>
    <source>
        <strain evidence="23">W501</strain>
    </source>
</reference>
<feature type="domain" description="tRNA synthetases class I catalytic" evidence="22">
    <location>
        <begin position="66"/>
        <end position="359"/>
    </location>
</feature>